<comment type="caution">
    <text evidence="2">The sequence shown here is derived from an EMBL/GenBank/DDBJ whole genome shotgun (WGS) entry which is preliminary data.</text>
</comment>
<dbReference type="PANTHER" id="PTHR43245">
    <property type="entry name" value="BIFUNCTIONAL POLYMYXIN RESISTANCE PROTEIN ARNA"/>
    <property type="match status" value="1"/>
</dbReference>
<evidence type="ECO:0000313" key="3">
    <source>
        <dbReference type="Proteomes" id="UP001596112"/>
    </source>
</evidence>
<protein>
    <submittedName>
        <fullName evidence="2">NAD-dependent epimerase/dehydratase family protein</fullName>
    </submittedName>
</protein>
<dbReference type="SUPFAM" id="SSF51735">
    <property type="entry name" value="NAD(P)-binding Rossmann-fold domains"/>
    <property type="match status" value="1"/>
</dbReference>
<evidence type="ECO:0000313" key="2">
    <source>
        <dbReference type="EMBL" id="MFC5805984.1"/>
    </source>
</evidence>
<reference evidence="3" key="1">
    <citation type="journal article" date="2019" name="Int. J. Syst. Evol. Microbiol.">
        <title>The Global Catalogue of Microorganisms (GCM) 10K type strain sequencing project: providing services to taxonomists for standard genome sequencing and annotation.</title>
        <authorList>
            <consortium name="The Broad Institute Genomics Platform"/>
            <consortium name="The Broad Institute Genome Sequencing Center for Infectious Disease"/>
            <person name="Wu L."/>
            <person name="Ma J."/>
        </authorList>
    </citation>
    <scope>NUCLEOTIDE SEQUENCE [LARGE SCALE GENOMIC DNA]</scope>
    <source>
        <strain evidence="3">JCM 9918</strain>
    </source>
</reference>
<dbReference type="Proteomes" id="UP001596112">
    <property type="component" value="Unassembled WGS sequence"/>
</dbReference>
<dbReference type="EMBL" id="JBHSNZ010000001">
    <property type="protein sequence ID" value="MFC5805984.1"/>
    <property type="molecule type" value="Genomic_DNA"/>
</dbReference>
<accession>A0ABW1AZ43</accession>
<proteinExistence type="predicted"/>
<dbReference type="InterPro" id="IPR001509">
    <property type="entry name" value="Epimerase_deHydtase"/>
</dbReference>
<dbReference type="Pfam" id="PF01370">
    <property type="entry name" value="Epimerase"/>
    <property type="match status" value="1"/>
</dbReference>
<dbReference type="InterPro" id="IPR036291">
    <property type="entry name" value="NAD(P)-bd_dom_sf"/>
</dbReference>
<dbReference type="RefSeq" id="WP_272169737.1">
    <property type="nucleotide sequence ID" value="NZ_JAQOSL010000012.1"/>
</dbReference>
<evidence type="ECO:0000259" key="1">
    <source>
        <dbReference type="Pfam" id="PF01370"/>
    </source>
</evidence>
<gene>
    <name evidence="2" type="ORF">ACFQGO_00370</name>
</gene>
<dbReference type="PANTHER" id="PTHR43245:SF13">
    <property type="entry name" value="UDP-D-APIOSE_UDP-D-XYLOSE SYNTHASE 2"/>
    <property type="match status" value="1"/>
</dbReference>
<dbReference type="Gene3D" id="3.40.50.720">
    <property type="entry name" value="NAD(P)-binding Rossmann-like Domain"/>
    <property type="match status" value="1"/>
</dbReference>
<dbReference type="InterPro" id="IPR050177">
    <property type="entry name" value="Lipid_A_modif_metabolic_enz"/>
</dbReference>
<sequence length="333" mass="35265">MKLLVLGGTEFVGRAVVEEALSRGAEVTVFHRGRHKAPPGVTALLGDRTAPGGLTGLSEGTWDLVIDTWSAAPSAVGATARLLKGRIGRYAYVSSRSVYPQPVPSTLDETGPVIEASPEAEDVGYPEAKRGGELAVVETFGEDSLLLRCGLVLGPGENVGRLPWWLRRIARAGRVPAPGPRDLGVQYIDARDLAGWTLDAAEAGLTGPYNISSPVGHCTMGDILDACVEVTGSDADLCWVGPDTIAAAGIQPWTDLPLWLPPGELHETMHRGNVAKAVSAGLRCRPVRDTVADTWAWLQRLGGPAPQRADRPRLGLDPAMERALLSRAALTSQ</sequence>
<name>A0ABW1AZ43_9ACTN</name>
<keyword evidence="3" id="KW-1185">Reference proteome</keyword>
<feature type="domain" description="NAD-dependent epimerase/dehydratase" evidence="1">
    <location>
        <begin position="4"/>
        <end position="211"/>
    </location>
</feature>
<organism evidence="2 3">
    <name type="scientific">Streptomyces heilongjiangensis</name>
    <dbReference type="NCBI Taxonomy" id="945052"/>
    <lineage>
        <taxon>Bacteria</taxon>
        <taxon>Bacillati</taxon>
        <taxon>Actinomycetota</taxon>
        <taxon>Actinomycetes</taxon>
        <taxon>Kitasatosporales</taxon>
        <taxon>Streptomycetaceae</taxon>
        <taxon>Streptomyces</taxon>
    </lineage>
</organism>